<organism evidence="6 7">
    <name type="scientific">Macrosiphum euphorbiae</name>
    <name type="common">potato aphid</name>
    <dbReference type="NCBI Taxonomy" id="13131"/>
    <lineage>
        <taxon>Eukaryota</taxon>
        <taxon>Metazoa</taxon>
        <taxon>Ecdysozoa</taxon>
        <taxon>Arthropoda</taxon>
        <taxon>Hexapoda</taxon>
        <taxon>Insecta</taxon>
        <taxon>Pterygota</taxon>
        <taxon>Neoptera</taxon>
        <taxon>Paraneoptera</taxon>
        <taxon>Hemiptera</taxon>
        <taxon>Sternorrhyncha</taxon>
        <taxon>Aphidomorpha</taxon>
        <taxon>Aphidoidea</taxon>
        <taxon>Aphididae</taxon>
        <taxon>Macrosiphini</taxon>
        <taxon>Macrosiphum</taxon>
    </lineage>
</organism>
<evidence type="ECO:0000256" key="5">
    <source>
        <dbReference type="ARBA" id="ARBA00023242"/>
    </source>
</evidence>
<dbReference type="SUPFAM" id="SSF53098">
    <property type="entry name" value="Ribonuclease H-like"/>
    <property type="match status" value="1"/>
</dbReference>
<dbReference type="InterPro" id="IPR012337">
    <property type="entry name" value="RNaseH-like_sf"/>
</dbReference>
<evidence type="ECO:0000313" key="7">
    <source>
        <dbReference type="Proteomes" id="UP001160148"/>
    </source>
</evidence>
<dbReference type="InterPro" id="IPR052035">
    <property type="entry name" value="ZnF_BED_domain_contain"/>
</dbReference>
<gene>
    <name evidence="6" type="ORF">MEUPH1_LOCUS11080</name>
</gene>
<dbReference type="PANTHER" id="PTHR46481">
    <property type="entry name" value="ZINC FINGER BED DOMAIN-CONTAINING PROTEIN 4"/>
    <property type="match status" value="1"/>
</dbReference>
<keyword evidence="3" id="KW-0863">Zinc-finger</keyword>
<dbReference type="EMBL" id="CARXXK010000002">
    <property type="protein sequence ID" value="CAI6355194.1"/>
    <property type="molecule type" value="Genomic_DNA"/>
</dbReference>
<evidence type="ECO:0008006" key="8">
    <source>
        <dbReference type="Google" id="ProtNLM"/>
    </source>
</evidence>
<dbReference type="SUPFAM" id="SSF140996">
    <property type="entry name" value="Hermes dimerisation domain"/>
    <property type="match status" value="1"/>
</dbReference>
<evidence type="ECO:0000256" key="2">
    <source>
        <dbReference type="ARBA" id="ARBA00022723"/>
    </source>
</evidence>
<sequence>MTYDVQKKIDEGLLKLFTKDFQPFKVVEDEGFKNVVKLLNPAYKIPYRHTISKVHIPVLYQKNLNETKELLTNESLSSCLTTDCWTSRNNIAFISIKYNFIDTQFVLRPVLLGCYEFSESHSGRNLCNTIQETLDKWNIDKKKRIILAVSDNANNIKSALNSLKVKSLGCFAHTLNLIVQDAFKLQLCLIDKIKCIVTHFRKSSRANHKLNMYQTSNGSKAPKKLMQDISTRWNSTYYMLDRFVELEDAIRGTLGLLDNPPQTLSADEWKITKELIQMLRPFEEATKAVSGSKYMTASIILVISQGLKNVCEQMARKNFTVEVINVLQQLLSGMNHRDRWGVIENSKTLVRCTFLDPRF</sequence>
<keyword evidence="7" id="KW-1185">Reference proteome</keyword>
<dbReference type="PANTHER" id="PTHR46481:SF10">
    <property type="entry name" value="ZINC FINGER BED DOMAIN-CONTAINING PROTEIN 39"/>
    <property type="match status" value="1"/>
</dbReference>
<comment type="subcellular location">
    <subcellularLocation>
        <location evidence="1">Nucleus</location>
    </subcellularLocation>
</comment>
<proteinExistence type="predicted"/>
<name>A0AAV0WHA4_9HEMI</name>
<dbReference type="GO" id="GO:0008270">
    <property type="term" value="F:zinc ion binding"/>
    <property type="evidence" value="ECO:0007669"/>
    <property type="project" value="UniProtKB-KW"/>
</dbReference>
<evidence type="ECO:0000313" key="6">
    <source>
        <dbReference type="EMBL" id="CAI6355194.1"/>
    </source>
</evidence>
<protein>
    <recommendedName>
        <fullName evidence="8">Zinc finger BED domain-containing protein 4</fullName>
    </recommendedName>
</protein>
<keyword evidence="2" id="KW-0479">Metal-binding</keyword>
<keyword evidence="4" id="KW-0862">Zinc</keyword>
<dbReference type="GO" id="GO:0005634">
    <property type="term" value="C:nucleus"/>
    <property type="evidence" value="ECO:0007669"/>
    <property type="project" value="UniProtKB-SubCell"/>
</dbReference>
<keyword evidence="5" id="KW-0539">Nucleus</keyword>
<evidence type="ECO:0000256" key="3">
    <source>
        <dbReference type="ARBA" id="ARBA00022771"/>
    </source>
</evidence>
<evidence type="ECO:0000256" key="4">
    <source>
        <dbReference type="ARBA" id="ARBA00022833"/>
    </source>
</evidence>
<dbReference type="AlphaFoldDB" id="A0AAV0WHA4"/>
<dbReference type="Proteomes" id="UP001160148">
    <property type="component" value="Unassembled WGS sequence"/>
</dbReference>
<evidence type="ECO:0000256" key="1">
    <source>
        <dbReference type="ARBA" id="ARBA00004123"/>
    </source>
</evidence>
<accession>A0AAV0WHA4</accession>
<reference evidence="6 7" key="1">
    <citation type="submission" date="2023-01" db="EMBL/GenBank/DDBJ databases">
        <authorList>
            <person name="Whitehead M."/>
        </authorList>
    </citation>
    <scope>NUCLEOTIDE SEQUENCE [LARGE SCALE GENOMIC DNA]</scope>
</reference>
<comment type="caution">
    <text evidence="6">The sequence shown here is derived from an EMBL/GenBank/DDBJ whole genome shotgun (WGS) entry which is preliminary data.</text>
</comment>